<evidence type="ECO:0000256" key="2">
    <source>
        <dbReference type="ARBA" id="ARBA00022840"/>
    </source>
</evidence>
<keyword evidence="2" id="KW-0067">ATP-binding</keyword>
<dbReference type="InterPro" id="IPR020635">
    <property type="entry name" value="Tyr_kinase_cat_dom"/>
</dbReference>
<feature type="compositionally biased region" description="Low complexity" evidence="3">
    <location>
        <begin position="523"/>
        <end position="541"/>
    </location>
</feature>
<dbReference type="PROSITE" id="PS50011">
    <property type="entry name" value="PROTEIN_KINASE_DOM"/>
    <property type="match status" value="1"/>
</dbReference>
<evidence type="ECO:0000256" key="1">
    <source>
        <dbReference type="ARBA" id="ARBA00022741"/>
    </source>
</evidence>
<dbReference type="InterPro" id="IPR000719">
    <property type="entry name" value="Prot_kinase_dom"/>
</dbReference>
<feature type="region of interest" description="Disordered" evidence="3">
    <location>
        <begin position="1"/>
        <end position="49"/>
    </location>
</feature>
<dbReference type="GO" id="GO:0016301">
    <property type="term" value="F:kinase activity"/>
    <property type="evidence" value="ECO:0007669"/>
    <property type="project" value="UniProtKB-KW"/>
</dbReference>
<dbReference type="Gene3D" id="1.10.510.10">
    <property type="entry name" value="Transferase(Phosphotransferase) domain 1"/>
    <property type="match status" value="1"/>
</dbReference>
<feature type="compositionally biased region" description="Basic and acidic residues" evidence="3">
    <location>
        <begin position="542"/>
        <end position="553"/>
    </location>
</feature>
<dbReference type="InterPro" id="IPR011009">
    <property type="entry name" value="Kinase-like_dom_sf"/>
</dbReference>
<keyword evidence="5" id="KW-0808">Transferase</keyword>
<proteinExistence type="predicted"/>
<comment type="caution">
    <text evidence="5">The sequence shown here is derived from an EMBL/GenBank/DDBJ whole genome shotgun (WGS) entry which is preliminary data.</text>
</comment>
<protein>
    <submittedName>
        <fullName evidence="5">MAP kinase</fullName>
    </submittedName>
</protein>
<keyword evidence="1" id="KW-0547">Nucleotide-binding</keyword>
<gene>
    <name evidence="5" type="ORF">SO694_0008018</name>
</gene>
<keyword evidence="5" id="KW-0418">Kinase</keyword>
<keyword evidence="6" id="KW-1185">Reference proteome</keyword>
<feature type="compositionally biased region" description="Basic and acidic residues" evidence="3">
    <location>
        <begin position="18"/>
        <end position="28"/>
    </location>
</feature>
<name>A0ABR1G4S3_AURAN</name>
<dbReference type="InterPro" id="IPR008266">
    <property type="entry name" value="Tyr_kinase_AS"/>
</dbReference>
<accession>A0ABR1G4S3</accession>
<dbReference type="SMART" id="SM00219">
    <property type="entry name" value="TyrKc"/>
    <property type="match status" value="1"/>
</dbReference>
<dbReference type="InterPro" id="IPR050117">
    <property type="entry name" value="MAPK"/>
</dbReference>
<feature type="compositionally biased region" description="Basic and acidic residues" evidence="3">
    <location>
        <begin position="359"/>
        <end position="368"/>
    </location>
</feature>
<evidence type="ECO:0000313" key="6">
    <source>
        <dbReference type="Proteomes" id="UP001363151"/>
    </source>
</evidence>
<feature type="region of interest" description="Disordered" evidence="3">
    <location>
        <begin position="359"/>
        <end position="385"/>
    </location>
</feature>
<evidence type="ECO:0000259" key="4">
    <source>
        <dbReference type="PROSITE" id="PS50011"/>
    </source>
</evidence>
<dbReference type="Gene3D" id="3.30.200.20">
    <property type="entry name" value="Phosphorylase Kinase, domain 1"/>
    <property type="match status" value="1"/>
</dbReference>
<feature type="domain" description="Protein kinase" evidence="4">
    <location>
        <begin position="65"/>
        <end position="430"/>
    </location>
</feature>
<dbReference type="Pfam" id="PF00069">
    <property type="entry name" value="Pkinase"/>
    <property type="match status" value="1"/>
</dbReference>
<dbReference type="EMBL" id="JBBJCI010000120">
    <property type="protein sequence ID" value="KAK7248138.1"/>
    <property type="molecule type" value="Genomic_DNA"/>
</dbReference>
<dbReference type="PANTHER" id="PTHR24055">
    <property type="entry name" value="MITOGEN-ACTIVATED PROTEIN KINASE"/>
    <property type="match status" value="1"/>
</dbReference>
<feature type="region of interest" description="Disordered" evidence="3">
    <location>
        <begin position="517"/>
        <end position="570"/>
    </location>
</feature>
<sequence>MAAAITRGGSRAQLFQTLEEKKPERPAWLEDTDSDSDGEAPPEAALDPRSVPEYPLVEKALLRQYEICSQCGGTGRCVVYKAFERERRRFVALKVVVDAFGDRQSAQRAYREVAYLQVLCGHPNIGRLRGVYCSDVGRHVVLTLDYMHSDLRHAIVSGRLLPIHRTYVLRQLFLALAFMHSARIVHRDIRPSNIVVDDRCRAQVVDFHSAKFVGEAWAYSATGDLDARRAPGLTDDTGCVFYRPCDHVMGSKQAGGPEGDVWAAGCVAVEMETTVPTFAGSSALDVLSLQLAVLGAPSFPELAAMGCAPPHPAEAVVAAAVALDARRRNVGLRDHMPRSTDAPNFIEVIERAAARAARYAEKDAEGGPRGRGRKKPAAEVANAEKQRDERVLEQIEFYRRDYVADVALQCCQIVPGRRITAHDALRHPLFDRFRGTDVERNFDGAAQFADLELHCGEALDEGGARLPPSEYRVKLTTYVKIFSARKVKFIRHSAYKRRSKAEEERLKFDRVHGDELRGDDKSWGSTVESSVKSSSGGTYNSDRGRGGDHDGNKADAPAPELSDSDSDGYI</sequence>
<dbReference type="PROSITE" id="PS00109">
    <property type="entry name" value="PROTEIN_KINASE_TYR"/>
    <property type="match status" value="1"/>
</dbReference>
<dbReference type="SUPFAM" id="SSF56112">
    <property type="entry name" value="Protein kinase-like (PK-like)"/>
    <property type="match status" value="1"/>
</dbReference>
<evidence type="ECO:0000313" key="5">
    <source>
        <dbReference type="EMBL" id="KAK7248138.1"/>
    </source>
</evidence>
<dbReference type="Proteomes" id="UP001363151">
    <property type="component" value="Unassembled WGS sequence"/>
</dbReference>
<evidence type="ECO:0000256" key="3">
    <source>
        <dbReference type="SAM" id="MobiDB-lite"/>
    </source>
</evidence>
<organism evidence="5 6">
    <name type="scientific">Aureococcus anophagefferens</name>
    <name type="common">Harmful bloom alga</name>
    <dbReference type="NCBI Taxonomy" id="44056"/>
    <lineage>
        <taxon>Eukaryota</taxon>
        <taxon>Sar</taxon>
        <taxon>Stramenopiles</taxon>
        <taxon>Ochrophyta</taxon>
        <taxon>Pelagophyceae</taxon>
        <taxon>Pelagomonadales</taxon>
        <taxon>Pelagomonadaceae</taxon>
        <taxon>Aureococcus</taxon>
    </lineage>
</organism>
<reference evidence="5 6" key="1">
    <citation type="submission" date="2024-03" db="EMBL/GenBank/DDBJ databases">
        <title>Aureococcus anophagefferens CCMP1851 and Kratosvirus quantuckense: Draft genome of a second virus-susceptible host strain in the model system.</title>
        <authorList>
            <person name="Chase E."/>
            <person name="Truchon A.R."/>
            <person name="Schepens W."/>
            <person name="Wilhelm S.W."/>
        </authorList>
    </citation>
    <scope>NUCLEOTIDE SEQUENCE [LARGE SCALE GENOMIC DNA]</scope>
    <source>
        <strain evidence="5 6">CCMP1851</strain>
    </source>
</reference>
<feature type="compositionally biased region" description="Acidic residues" evidence="3">
    <location>
        <begin position="30"/>
        <end position="40"/>
    </location>
</feature>